<reference evidence="1 2" key="1">
    <citation type="submission" date="2019-04" db="EMBL/GenBank/DDBJ databases">
        <title>Genome sequence of Bacillus hwajinpoensis strain Y2.</title>
        <authorList>
            <person name="Fair J.L."/>
            <person name="Maclea K.S."/>
        </authorList>
    </citation>
    <scope>NUCLEOTIDE SEQUENCE [LARGE SCALE GENOMIC DNA]</scope>
    <source>
        <strain evidence="1 2">Y2</strain>
    </source>
</reference>
<organism evidence="1 2">
    <name type="scientific">Guptibacillus hwajinpoensis</name>
    <dbReference type="NCBI Taxonomy" id="208199"/>
    <lineage>
        <taxon>Bacteria</taxon>
        <taxon>Bacillati</taxon>
        <taxon>Bacillota</taxon>
        <taxon>Bacilli</taxon>
        <taxon>Bacillales</taxon>
        <taxon>Guptibacillaceae</taxon>
        <taxon>Guptibacillus</taxon>
    </lineage>
</organism>
<proteinExistence type="predicted"/>
<gene>
    <name evidence="1" type="ORF">FBF83_06715</name>
</gene>
<evidence type="ECO:0008006" key="3">
    <source>
        <dbReference type="Google" id="ProtNLM"/>
    </source>
</evidence>
<accession>A0A4U1MP22</accession>
<sequence length="154" mass="17408">MTNFNGEHMANMKGKQCQVNLKGPEAKSGLLLNAEEDHLMLQTEDEIVYYNLNHVKSVSIDTTETSETTEEMFLNPINEKSFGEVAKAMQHKWVTINRGGPEHMEGVLASAEGDHLVLLKDRELVRVSFFHIKSLSTIQTKIKVVPEKEELNRA</sequence>
<dbReference type="RefSeq" id="WP_136946316.1">
    <property type="nucleotide sequence ID" value="NZ_SWFM01000001.1"/>
</dbReference>
<dbReference type="AlphaFoldDB" id="A0A4U1MP22"/>
<dbReference type="Proteomes" id="UP000310541">
    <property type="component" value="Unassembled WGS sequence"/>
</dbReference>
<comment type="caution">
    <text evidence="1">The sequence shown here is derived from an EMBL/GenBank/DDBJ whole genome shotgun (WGS) entry which is preliminary data.</text>
</comment>
<protein>
    <recommendedName>
        <fullName evidence="3">Spore coat protein</fullName>
    </recommendedName>
</protein>
<name>A0A4U1MP22_9BACL</name>
<evidence type="ECO:0000313" key="2">
    <source>
        <dbReference type="Proteomes" id="UP000310541"/>
    </source>
</evidence>
<dbReference type="EMBL" id="SWFM01000001">
    <property type="protein sequence ID" value="TKD72465.1"/>
    <property type="molecule type" value="Genomic_DNA"/>
</dbReference>
<evidence type="ECO:0000313" key="1">
    <source>
        <dbReference type="EMBL" id="TKD72465.1"/>
    </source>
</evidence>
<dbReference type="OrthoDB" id="2452727at2"/>